<dbReference type="AlphaFoldDB" id="A0A1H3TLR2"/>
<evidence type="ECO:0000313" key="6">
    <source>
        <dbReference type="EMBL" id="SDZ51156.1"/>
    </source>
</evidence>
<accession>A0A1H3TLR2</accession>
<proteinExistence type="predicted"/>
<name>A0A1H3TLR2_9PSEU</name>
<feature type="region of interest" description="Disordered" evidence="2">
    <location>
        <begin position="120"/>
        <end position="151"/>
    </location>
</feature>
<dbReference type="Proteomes" id="UP000199529">
    <property type="component" value="Unassembled WGS sequence"/>
</dbReference>
<sequence>MPEGSVVWIDVLPSMRNFGASLAKEAAGAGTRAGRQVGAELDKAAGDAGRRAGESMGSGLEVAKARADKLGEALKTARDKEADAAGRVRVAEQRLAEVRANGNAKASQVAAAEERLETAKRGLSTASDRAAATQKKFERAQADSQDATDSVSLSMGRAERSAGGFGSSLGSAARTAGAFAAGVLAIGGAADTAARALEAAQLGDKLAAQIGATPEMSADFGRIAGSLYSQAYGESLGQVNDAIRGVWQSGLVMEDATNAQIESVTAKVLNLASAFELDLGEATQAVGQLLKTGLAPDAETALDIVTRGFQQGADRSKDFLDTLTEYSVQFAKFGLDAQSATGLLVQGMQAGARNSDLVADAIKEFAIRAVDGSKTTADGFAAIGLSAGDMAARIARGGPEASSALDLVLDRLRGMTDPVAQAQAAVNLFGTQAEDLQSALYALDPSQAVGALGQIGGVADAVGVTLRDNAQTRLTEFGRALQTGLVDILGGQVIPAIEGFVGWVRDNSAWLTPLVIGVGTFAGTIALVNGAMTLWAARTAIVTGAQWALNAAMSANPVGLIIAGIVALGAVLVYAWNNSETFRSIVVGAWDAISAAALWAWENVLRPVIDAIAAAATWLWSTVLQPVFGFIGWAWETNLRAMQLMWDTVLRPAWDAVAAAASWLWTNALCPVFDFIGWAWETNLRAMQLMWVTILKPAWDAVAAAASWLWTNALRPVFDAIGVGWRVLLDGINWVWLHILKPAFDAIGWAVDLVGQAFDRTAIWIWDAWSQIQEYAKAPIQFVVDVVYNRGILPVWNGIASVFGLGKLDEVRLAGGGVLPGYAPGFDSVPAMLSPGEAVLTPEATRFLGPATILALNRELSGRPPGSTGGHSVGHFAGGGIVDGLATIAGWIPGIGGAITTLRDFLNGDAAGASGMWRDLVTGIPRKAVEAITEWFKSDSGGYGAVPVANVGAGVQRWAPLVLQALAMLGQPADYLGITLRRMQQESGGNPNAINRWDINAQRGTPSIGLMQTIGPTFAAYRDPRAANNIYDPLANILASMRYALARYGSLPAAYNRPGGYDSGGYLPPGDSLVWNRTGRPEPVLTADQWDTVRRYLPTDGAGGARPIEIKVYPRTDQSEASIATAVRRELALNLRMG</sequence>
<dbReference type="EMBL" id="FNOK01000087">
    <property type="protein sequence ID" value="SDZ51156.1"/>
    <property type="molecule type" value="Genomic_DNA"/>
</dbReference>
<feature type="domain" description="Phage tail tape measure protein" evidence="5">
    <location>
        <begin position="231"/>
        <end position="430"/>
    </location>
</feature>
<feature type="compositionally biased region" description="Polar residues" evidence="2">
    <location>
        <begin position="142"/>
        <end position="151"/>
    </location>
</feature>
<keyword evidence="1" id="KW-1188">Viral release from host cell</keyword>
<feature type="transmembrane region" description="Helical" evidence="3">
    <location>
        <begin position="514"/>
        <end position="537"/>
    </location>
</feature>
<dbReference type="InterPro" id="IPR023346">
    <property type="entry name" value="Lysozyme-like_dom_sf"/>
</dbReference>
<evidence type="ECO:0000259" key="5">
    <source>
        <dbReference type="Pfam" id="PF10145"/>
    </source>
</evidence>
<gene>
    <name evidence="6" type="ORF">SAMN05216215_10879</name>
</gene>
<dbReference type="Gene3D" id="1.10.530.10">
    <property type="match status" value="1"/>
</dbReference>
<keyword evidence="3" id="KW-0472">Membrane</keyword>
<reference evidence="7" key="1">
    <citation type="submission" date="2016-10" db="EMBL/GenBank/DDBJ databases">
        <authorList>
            <person name="Varghese N."/>
            <person name="Submissions S."/>
        </authorList>
    </citation>
    <scope>NUCLEOTIDE SEQUENCE [LARGE SCALE GENOMIC DNA]</scope>
    <source>
        <strain evidence="7">CGMCC 4.3530</strain>
    </source>
</reference>
<protein>
    <submittedName>
        <fullName evidence="6">Transglycosylase SLT domain-containing protein</fullName>
    </submittedName>
</protein>
<dbReference type="PANTHER" id="PTHR37813:SF1">
    <property type="entry name" value="FELS-2 PROPHAGE PROTEIN"/>
    <property type="match status" value="1"/>
</dbReference>
<dbReference type="InterPro" id="IPR008258">
    <property type="entry name" value="Transglycosylase_SLT_dom_1"/>
</dbReference>
<dbReference type="RefSeq" id="WP_093278227.1">
    <property type="nucleotide sequence ID" value="NZ_FNOK01000087.1"/>
</dbReference>
<dbReference type="OrthoDB" id="3765294at2"/>
<dbReference type="Pfam" id="PF10145">
    <property type="entry name" value="PhageMin_Tail"/>
    <property type="match status" value="1"/>
</dbReference>
<keyword evidence="3" id="KW-1133">Transmembrane helix</keyword>
<evidence type="ECO:0000256" key="3">
    <source>
        <dbReference type="SAM" id="Phobius"/>
    </source>
</evidence>
<feature type="domain" description="Transglycosylase SLT" evidence="4">
    <location>
        <begin position="983"/>
        <end position="1052"/>
    </location>
</feature>
<evidence type="ECO:0000313" key="7">
    <source>
        <dbReference type="Proteomes" id="UP000199529"/>
    </source>
</evidence>
<feature type="transmembrane region" description="Helical" evidence="3">
    <location>
        <begin position="653"/>
        <end position="677"/>
    </location>
</feature>
<feature type="transmembrane region" description="Helical" evidence="3">
    <location>
        <begin position="608"/>
        <end position="633"/>
    </location>
</feature>
<dbReference type="SUPFAM" id="SSF53955">
    <property type="entry name" value="Lysozyme-like"/>
    <property type="match status" value="1"/>
</dbReference>
<dbReference type="SUPFAM" id="SSF57997">
    <property type="entry name" value="Tropomyosin"/>
    <property type="match status" value="1"/>
</dbReference>
<dbReference type="PANTHER" id="PTHR37813">
    <property type="entry name" value="FELS-2 PROPHAGE PROTEIN"/>
    <property type="match status" value="1"/>
</dbReference>
<keyword evidence="7" id="KW-1185">Reference proteome</keyword>
<evidence type="ECO:0000256" key="2">
    <source>
        <dbReference type="SAM" id="MobiDB-lite"/>
    </source>
</evidence>
<dbReference type="CDD" id="cd13402">
    <property type="entry name" value="LT_TF-like"/>
    <property type="match status" value="1"/>
</dbReference>
<dbReference type="InterPro" id="IPR010090">
    <property type="entry name" value="Phage_tape_meas"/>
</dbReference>
<dbReference type="Pfam" id="PF01464">
    <property type="entry name" value="SLT"/>
    <property type="match status" value="1"/>
</dbReference>
<evidence type="ECO:0000256" key="1">
    <source>
        <dbReference type="ARBA" id="ARBA00022612"/>
    </source>
</evidence>
<feature type="transmembrane region" description="Helical" evidence="3">
    <location>
        <begin position="558"/>
        <end position="576"/>
    </location>
</feature>
<evidence type="ECO:0000259" key="4">
    <source>
        <dbReference type="Pfam" id="PF01464"/>
    </source>
</evidence>
<dbReference type="STRING" id="418495.SAMN05216215_10879"/>
<organism evidence="6 7">
    <name type="scientific">Saccharopolyspora shandongensis</name>
    <dbReference type="NCBI Taxonomy" id="418495"/>
    <lineage>
        <taxon>Bacteria</taxon>
        <taxon>Bacillati</taxon>
        <taxon>Actinomycetota</taxon>
        <taxon>Actinomycetes</taxon>
        <taxon>Pseudonocardiales</taxon>
        <taxon>Pseudonocardiaceae</taxon>
        <taxon>Saccharopolyspora</taxon>
    </lineage>
</organism>
<keyword evidence="3" id="KW-0812">Transmembrane</keyword>